<proteinExistence type="predicted"/>
<sequence>MKVFLTVLLIITLIMSIVIPLGASRLTTTSPDTIYSSTPHIINVPARILCPLGQRKDFRGVCRKPL</sequence>
<reference evidence="2" key="1">
    <citation type="submission" date="2024-04" db="EMBL/GenBank/DDBJ databases">
        <authorList>
            <consortium name="Molecular Ecology Group"/>
        </authorList>
    </citation>
    <scope>NUCLEOTIDE SEQUENCE</scope>
</reference>
<organism evidence="2 3">
    <name type="scientific">Lasius platythorax</name>
    <dbReference type="NCBI Taxonomy" id="488582"/>
    <lineage>
        <taxon>Eukaryota</taxon>
        <taxon>Metazoa</taxon>
        <taxon>Ecdysozoa</taxon>
        <taxon>Arthropoda</taxon>
        <taxon>Hexapoda</taxon>
        <taxon>Insecta</taxon>
        <taxon>Pterygota</taxon>
        <taxon>Neoptera</taxon>
        <taxon>Endopterygota</taxon>
        <taxon>Hymenoptera</taxon>
        <taxon>Apocrita</taxon>
        <taxon>Aculeata</taxon>
        <taxon>Formicoidea</taxon>
        <taxon>Formicidae</taxon>
        <taxon>Formicinae</taxon>
        <taxon>Lasius</taxon>
        <taxon>Lasius</taxon>
    </lineage>
</organism>
<evidence type="ECO:0000313" key="2">
    <source>
        <dbReference type="EMBL" id="CAL1686192.1"/>
    </source>
</evidence>
<evidence type="ECO:0000313" key="3">
    <source>
        <dbReference type="Proteomes" id="UP001497644"/>
    </source>
</evidence>
<accession>A0AAV2P0Y9</accession>
<keyword evidence="1" id="KW-0732">Signal</keyword>
<keyword evidence="3" id="KW-1185">Reference proteome</keyword>
<dbReference type="EMBL" id="OZ034829">
    <property type="protein sequence ID" value="CAL1686192.1"/>
    <property type="molecule type" value="Genomic_DNA"/>
</dbReference>
<feature type="chain" id="PRO_5043528134" evidence="1">
    <location>
        <begin position="24"/>
        <end position="66"/>
    </location>
</feature>
<dbReference type="Proteomes" id="UP001497644">
    <property type="component" value="Chromosome 6"/>
</dbReference>
<protein>
    <submittedName>
        <fullName evidence="2">Uncharacterized protein</fullName>
    </submittedName>
</protein>
<feature type="signal peptide" evidence="1">
    <location>
        <begin position="1"/>
        <end position="23"/>
    </location>
</feature>
<gene>
    <name evidence="2" type="ORF">LPLAT_LOCUS11545</name>
</gene>
<dbReference type="AlphaFoldDB" id="A0AAV2P0Y9"/>
<evidence type="ECO:0000256" key="1">
    <source>
        <dbReference type="SAM" id="SignalP"/>
    </source>
</evidence>
<name>A0AAV2P0Y9_9HYME</name>